<gene>
    <name evidence="1" type="ORF">AC579_2873</name>
</gene>
<reference evidence="1 2" key="1">
    <citation type="submission" date="2015-07" db="EMBL/GenBank/DDBJ databases">
        <title>Comparative genomics of the Sigatoka disease complex on banana suggests a link between parallel evolutionary changes in Pseudocercospora fijiensis and Pseudocercospora eumusae and increased virulence on the banana host.</title>
        <authorList>
            <person name="Chang T.-C."/>
            <person name="Salvucci A."/>
            <person name="Crous P.W."/>
            <person name="Stergiopoulos I."/>
        </authorList>
    </citation>
    <scope>NUCLEOTIDE SEQUENCE [LARGE SCALE GENOMIC DNA]</scope>
    <source>
        <strain evidence="1 2">CBS 116634</strain>
    </source>
</reference>
<evidence type="ECO:0000313" key="1">
    <source>
        <dbReference type="EMBL" id="KXT18234.1"/>
    </source>
</evidence>
<keyword evidence="2" id="KW-1185">Reference proteome</keyword>
<dbReference type="OrthoDB" id="3938544at2759"/>
<dbReference type="AlphaFoldDB" id="A0A139IUH8"/>
<dbReference type="EMBL" id="LFZO01000009">
    <property type="protein sequence ID" value="KXT18237.1"/>
    <property type="molecule type" value="Genomic_DNA"/>
</dbReference>
<comment type="caution">
    <text evidence="1">The sequence shown here is derived from an EMBL/GenBank/DDBJ whole genome shotgun (WGS) entry which is preliminary data.</text>
</comment>
<evidence type="ECO:0000313" key="2">
    <source>
        <dbReference type="Proteomes" id="UP000073492"/>
    </source>
</evidence>
<organism evidence="1 2">
    <name type="scientific">Pseudocercospora musae</name>
    <dbReference type="NCBI Taxonomy" id="113226"/>
    <lineage>
        <taxon>Eukaryota</taxon>
        <taxon>Fungi</taxon>
        <taxon>Dikarya</taxon>
        <taxon>Ascomycota</taxon>
        <taxon>Pezizomycotina</taxon>
        <taxon>Dothideomycetes</taxon>
        <taxon>Dothideomycetidae</taxon>
        <taxon>Mycosphaerellales</taxon>
        <taxon>Mycosphaerellaceae</taxon>
        <taxon>Pseudocercospora</taxon>
    </lineage>
</organism>
<dbReference type="EMBL" id="LFZO01000009">
    <property type="protein sequence ID" value="KXT18234.1"/>
    <property type="molecule type" value="Genomic_DNA"/>
</dbReference>
<name>A0A139IUH8_9PEZI</name>
<accession>A0A139IUH8</accession>
<protein>
    <submittedName>
        <fullName evidence="1">Uncharacterized protein</fullName>
    </submittedName>
</protein>
<dbReference type="Proteomes" id="UP000073492">
    <property type="component" value="Unassembled WGS sequence"/>
</dbReference>
<sequence length="237" mass="26472">MYGVLASEKSDLFGERKVVKRAYASMMATKCLSATKFPDEVKDLNGDALFKLEMDTVESKWWDLIGPHEICDIFKCYPGEESDYELPILESVRKGMTATRIFVNTPGQKDAEQYYVHLSAAPVQPQTAFSSFLATPTTSSSYVSVAPDAEQPHLQTALTECIPSTKRHPYYKGADIKKPNSVQCATLMTIEIMAAVQSWDAELLKRYVNDLSLDLVAIGAADLYTPMPMWYNLTIDD</sequence>
<proteinExistence type="predicted"/>